<evidence type="ECO:0000256" key="4">
    <source>
        <dbReference type="ARBA" id="ARBA00022833"/>
    </source>
</evidence>
<evidence type="ECO:0000259" key="8">
    <source>
        <dbReference type="SMART" id="SM00829"/>
    </source>
</evidence>
<keyword evidence="4 6" id="KW-0862">Zinc</keyword>
<name>A0ABU7KM96_9ACTN</name>
<dbReference type="EMBL" id="JAUUCC010000011">
    <property type="protein sequence ID" value="MEE2050129.1"/>
    <property type="molecule type" value="Genomic_DNA"/>
</dbReference>
<proteinExistence type="inferred from homology"/>
<accession>A0ABU7KM96</accession>
<dbReference type="SUPFAM" id="SSF50129">
    <property type="entry name" value="GroES-like"/>
    <property type="match status" value="1"/>
</dbReference>
<dbReference type="RefSeq" id="WP_330157373.1">
    <property type="nucleotide sequence ID" value="NZ_JAUUCC010000011.1"/>
</dbReference>
<dbReference type="Proteomes" id="UP001348641">
    <property type="component" value="Unassembled WGS sequence"/>
</dbReference>
<dbReference type="InterPro" id="IPR002328">
    <property type="entry name" value="ADH_Zn_CS"/>
</dbReference>
<dbReference type="PROSITE" id="PS00059">
    <property type="entry name" value="ADH_ZINC"/>
    <property type="match status" value="1"/>
</dbReference>
<evidence type="ECO:0000256" key="6">
    <source>
        <dbReference type="RuleBase" id="RU361277"/>
    </source>
</evidence>
<dbReference type="CDD" id="cd08278">
    <property type="entry name" value="benzyl_alcohol_DH"/>
    <property type="match status" value="1"/>
</dbReference>
<sequence length="752" mass="80985">MIEKQDGPFEFRDIEVEEPRPDEVLVRMVATGICATDAHVRAQRMATPLPVVLGHEGAGIVERAGSAVTSVAPGDHVVLSYHSCGRCKPCVSGHAAYCDDVWAANFAGARLDGSNGLHTAGGPGTGPEPRGHFFGQSSFSTYALTHQRNTIKVPADLPLEVMAPLGCGLQTGAGAVLKALSVPVGASLAVFGVGAVGLAAVMAARVAGAAVIVAVDVDADRLALARELGATHTVDPGLVGDLAAELRAVQERGMEYVLDTSGRAENLDAGVGALVPMGRFGFVAFHEGGGAVVDAGRLAAGQSLQGIIQGDAVSPLLVNELAELYRAGRFSIDRLLSFYDFTDINTAFDDAGSGRTPRRSCGSRDRNSAAGRAPRRGPNVPQERRTGKGVSSMCPSSQKTITADSTPAFYGIDHYGFPRTGEDDPSDPEGYYPPYLRSERFQKYGYHVEELRDGFYWVTSAGYDAAFVVTGEGVIAIDAPPTLGENMLAAIEEVTDQPVTHVVYSHWHADHIGAASVYGPDVEIVAHRITKELLERFPDPKRPVPTRTFENDYVLDVGGVELHLSYKGENHCPGNIFVYAPRQKVLTAVDILSPGSVTFMHCDASQNISGWYEAHSQILEYDFDFFVGGHHMHYGTREQVELCVEYFADVLEGSTAAVERFSGSDALVGILAGAGQDRVFVGTENWINSMANYTTRHVLEKRTSNGQLWWERLAGATTQTKYHAYTVLESIRLERPRPDYRMRGTNPPPFQT</sequence>
<comment type="cofactor">
    <cofactor evidence="1 6">
        <name>Zn(2+)</name>
        <dbReference type="ChEBI" id="CHEBI:29105"/>
    </cofactor>
</comment>
<reference evidence="10 11" key="1">
    <citation type="submission" date="2023-07" db="EMBL/GenBank/DDBJ databases">
        <authorList>
            <person name="Girao M."/>
            <person name="Carvalho M.F."/>
        </authorList>
    </citation>
    <scope>NUCLEOTIDE SEQUENCE [LARGE SCALE GENOMIC DNA]</scope>
    <source>
        <strain evidence="10 11">66/93</strain>
    </source>
</reference>
<gene>
    <name evidence="10" type="ORF">Q8A49_06435</name>
</gene>
<evidence type="ECO:0000256" key="1">
    <source>
        <dbReference type="ARBA" id="ARBA00001947"/>
    </source>
</evidence>
<keyword evidence="3 6" id="KW-0479">Metal-binding</keyword>
<dbReference type="PANTHER" id="PTHR43350:SF21">
    <property type="entry name" value="S-NITROSOMYCOTHIOL REDUCTASE MSCR"/>
    <property type="match status" value="1"/>
</dbReference>
<dbReference type="InterPro" id="IPR036291">
    <property type="entry name" value="NAD(P)-bd_dom_sf"/>
</dbReference>
<evidence type="ECO:0000256" key="2">
    <source>
        <dbReference type="ARBA" id="ARBA00008072"/>
    </source>
</evidence>
<dbReference type="Pfam" id="PF08240">
    <property type="entry name" value="ADH_N"/>
    <property type="match status" value="1"/>
</dbReference>
<comment type="caution">
    <text evidence="10">The sequence shown here is derived from an EMBL/GenBank/DDBJ whole genome shotgun (WGS) entry which is preliminary data.</text>
</comment>
<dbReference type="Gene3D" id="3.40.50.720">
    <property type="entry name" value="NAD(P)-binding Rossmann-like Domain"/>
    <property type="match status" value="1"/>
</dbReference>
<feature type="region of interest" description="Disordered" evidence="7">
    <location>
        <begin position="349"/>
        <end position="401"/>
    </location>
</feature>
<organism evidence="10 11">
    <name type="scientific">Nocardiopsis tropica</name>
    <dbReference type="NCBI Taxonomy" id="109330"/>
    <lineage>
        <taxon>Bacteria</taxon>
        <taxon>Bacillati</taxon>
        <taxon>Actinomycetota</taxon>
        <taxon>Actinomycetes</taxon>
        <taxon>Streptosporangiales</taxon>
        <taxon>Nocardiopsidaceae</taxon>
        <taxon>Nocardiopsis</taxon>
    </lineage>
</organism>
<dbReference type="Pfam" id="PF00753">
    <property type="entry name" value="Lactamase_B"/>
    <property type="match status" value="1"/>
</dbReference>
<dbReference type="SUPFAM" id="SSF56281">
    <property type="entry name" value="Metallo-hydrolase/oxidoreductase"/>
    <property type="match status" value="1"/>
</dbReference>
<keyword evidence="5" id="KW-0560">Oxidoreductase</keyword>
<dbReference type="InterPro" id="IPR036866">
    <property type="entry name" value="RibonucZ/Hydroxyglut_hydro"/>
</dbReference>
<dbReference type="PANTHER" id="PTHR43350">
    <property type="entry name" value="NAD-DEPENDENT ALCOHOL DEHYDROGENASE"/>
    <property type="match status" value="1"/>
</dbReference>
<evidence type="ECO:0000256" key="5">
    <source>
        <dbReference type="ARBA" id="ARBA00023002"/>
    </source>
</evidence>
<evidence type="ECO:0000256" key="7">
    <source>
        <dbReference type="SAM" id="MobiDB-lite"/>
    </source>
</evidence>
<dbReference type="CDD" id="cd16276">
    <property type="entry name" value="metallo-hydrolase-like_MBL-fold"/>
    <property type="match status" value="1"/>
</dbReference>
<evidence type="ECO:0000256" key="3">
    <source>
        <dbReference type="ARBA" id="ARBA00022723"/>
    </source>
</evidence>
<comment type="similarity">
    <text evidence="2 6">Belongs to the zinc-containing alcohol dehydrogenase family.</text>
</comment>
<dbReference type="SUPFAM" id="SSF51735">
    <property type="entry name" value="NAD(P)-binding Rossmann-fold domains"/>
    <property type="match status" value="1"/>
</dbReference>
<feature type="domain" description="Enoyl reductase (ER)" evidence="8">
    <location>
        <begin position="7"/>
        <end position="356"/>
    </location>
</feature>
<dbReference type="Gene3D" id="3.60.15.10">
    <property type="entry name" value="Ribonuclease Z/Hydroxyacylglutathione hydrolase-like"/>
    <property type="match status" value="1"/>
</dbReference>
<feature type="domain" description="Metallo-beta-lactamase" evidence="9">
    <location>
        <begin position="462"/>
        <end position="630"/>
    </location>
</feature>
<dbReference type="InterPro" id="IPR001279">
    <property type="entry name" value="Metallo-B-lactamas"/>
</dbReference>
<evidence type="ECO:0000313" key="10">
    <source>
        <dbReference type="EMBL" id="MEE2050129.1"/>
    </source>
</evidence>
<dbReference type="SMART" id="SM00829">
    <property type="entry name" value="PKS_ER"/>
    <property type="match status" value="1"/>
</dbReference>
<evidence type="ECO:0000259" key="9">
    <source>
        <dbReference type="SMART" id="SM00849"/>
    </source>
</evidence>
<dbReference type="InterPro" id="IPR013149">
    <property type="entry name" value="ADH-like_C"/>
</dbReference>
<protein>
    <submittedName>
        <fullName evidence="10">Alcohol dehydrogenase catalytic domain-containing protein</fullName>
    </submittedName>
</protein>
<dbReference type="InterPro" id="IPR013154">
    <property type="entry name" value="ADH-like_N"/>
</dbReference>
<dbReference type="InterPro" id="IPR011032">
    <property type="entry name" value="GroES-like_sf"/>
</dbReference>
<evidence type="ECO:0000313" key="11">
    <source>
        <dbReference type="Proteomes" id="UP001348641"/>
    </source>
</evidence>
<dbReference type="Gene3D" id="3.90.180.10">
    <property type="entry name" value="Medium-chain alcohol dehydrogenases, catalytic domain"/>
    <property type="match status" value="1"/>
</dbReference>
<dbReference type="InterPro" id="IPR020843">
    <property type="entry name" value="ER"/>
</dbReference>
<dbReference type="Pfam" id="PF00107">
    <property type="entry name" value="ADH_zinc_N"/>
    <property type="match status" value="1"/>
</dbReference>
<dbReference type="SMART" id="SM00849">
    <property type="entry name" value="Lactamase_B"/>
    <property type="match status" value="1"/>
</dbReference>